<feature type="transmembrane region" description="Helical" evidence="5">
    <location>
        <begin position="80"/>
        <end position="100"/>
    </location>
</feature>
<dbReference type="Proteomes" id="UP000248917">
    <property type="component" value="Unassembled WGS sequence"/>
</dbReference>
<keyword evidence="8" id="KW-1185">Reference proteome</keyword>
<evidence type="ECO:0000256" key="4">
    <source>
        <dbReference type="ARBA" id="ARBA00023136"/>
    </source>
</evidence>
<dbReference type="InterPro" id="IPR007016">
    <property type="entry name" value="O-antigen_ligase-rel_domated"/>
</dbReference>
<name>A0A326RVR0_9BACT</name>
<evidence type="ECO:0000256" key="3">
    <source>
        <dbReference type="ARBA" id="ARBA00022989"/>
    </source>
</evidence>
<reference evidence="7 8" key="1">
    <citation type="submission" date="2018-06" db="EMBL/GenBank/DDBJ databases">
        <title>Genomic Encyclopedia of Archaeal and Bacterial Type Strains, Phase II (KMG-II): from individual species to whole genera.</title>
        <authorList>
            <person name="Goeker M."/>
        </authorList>
    </citation>
    <scope>NUCLEOTIDE SEQUENCE [LARGE SCALE GENOMIC DNA]</scope>
    <source>
        <strain evidence="7 8">T4</strain>
    </source>
</reference>
<proteinExistence type="predicted"/>
<feature type="domain" description="O-antigen ligase-related" evidence="6">
    <location>
        <begin position="191"/>
        <end position="323"/>
    </location>
</feature>
<organism evidence="7 8">
    <name type="scientific">Algoriphagus aquaeductus</name>
    <dbReference type="NCBI Taxonomy" id="475299"/>
    <lineage>
        <taxon>Bacteria</taxon>
        <taxon>Pseudomonadati</taxon>
        <taxon>Bacteroidota</taxon>
        <taxon>Cytophagia</taxon>
        <taxon>Cytophagales</taxon>
        <taxon>Cyclobacteriaceae</taxon>
        <taxon>Algoriphagus</taxon>
    </lineage>
</organism>
<evidence type="ECO:0000259" key="6">
    <source>
        <dbReference type="Pfam" id="PF04932"/>
    </source>
</evidence>
<evidence type="ECO:0000256" key="2">
    <source>
        <dbReference type="ARBA" id="ARBA00022692"/>
    </source>
</evidence>
<gene>
    <name evidence="7" type="ORF">CLV31_1103</name>
</gene>
<dbReference type="RefSeq" id="WP_111393465.1">
    <property type="nucleotide sequence ID" value="NZ_QKTX01000010.1"/>
</dbReference>
<keyword evidence="3 5" id="KW-1133">Transmembrane helix</keyword>
<evidence type="ECO:0000313" key="8">
    <source>
        <dbReference type="Proteomes" id="UP000248917"/>
    </source>
</evidence>
<keyword evidence="2 5" id="KW-0812">Transmembrane</keyword>
<dbReference type="AlphaFoldDB" id="A0A326RVR0"/>
<dbReference type="EMBL" id="QKTX01000010">
    <property type="protein sequence ID" value="PZV81472.1"/>
    <property type="molecule type" value="Genomic_DNA"/>
</dbReference>
<feature type="transmembrane region" description="Helical" evidence="5">
    <location>
        <begin position="5"/>
        <end position="22"/>
    </location>
</feature>
<feature type="transmembrane region" description="Helical" evidence="5">
    <location>
        <begin position="28"/>
        <end position="43"/>
    </location>
</feature>
<accession>A0A326RVR0</accession>
<feature type="transmembrane region" description="Helical" evidence="5">
    <location>
        <begin position="55"/>
        <end position="74"/>
    </location>
</feature>
<feature type="transmembrane region" description="Helical" evidence="5">
    <location>
        <begin position="190"/>
        <end position="220"/>
    </location>
</feature>
<feature type="transmembrane region" description="Helical" evidence="5">
    <location>
        <begin position="107"/>
        <end position="129"/>
    </location>
</feature>
<feature type="transmembrane region" description="Helical" evidence="5">
    <location>
        <begin position="307"/>
        <end position="334"/>
    </location>
</feature>
<evidence type="ECO:0000256" key="5">
    <source>
        <dbReference type="SAM" id="Phobius"/>
    </source>
</evidence>
<sequence>MKYKFIILYILLALILTSFFDYNNLVRLSVYFFIFSFSFVRLSKLNFNSLSKIELSIVLLLILSFIDLVVHLSFGYQFLFLFTGLLMIWSYFVFWILFPVEKFEFNLYLNIINVFYLFVAILGVLQFFLSKDLFGFIVSEEIDKIKDLDFILFRATSVTGSPQVYGLCLVVISIINFHVFLNFRKFIHLILFLIFILSAVLSFNKSVGFIFLFYLLYFLLFRRLRFYSLFIFFMIFTLIFIYFDVFLDFFFRFSSVDRLVESESGGRLFIYSRILNEVNLVFGEGWGKFNNSVSFMFNETYLNPESFIFQIYGESGIFGLIPFCILIYLLFLLTNKFSRPLFLIFIVQLVFVHAVLSPFIFPLVFLVNPKLYSKYNEDSY</sequence>
<protein>
    <recommendedName>
        <fullName evidence="6">O-antigen ligase-related domain-containing protein</fullName>
    </recommendedName>
</protein>
<feature type="transmembrane region" description="Helical" evidence="5">
    <location>
        <begin position="226"/>
        <end position="247"/>
    </location>
</feature>
<feature type="transmembrane region" description="Helical" evidence="5">
    <location>
        <begin position="164"/>
        <end position="183"/>
    </location>
</feature>
<keyword evidence="4 5" id="KW-0472">Membrane</keyword>
<feature type="transmembrane region" description="Helical" evidence="5">
    <location>
        <begin position="341"/>
        <end position="367"/>
    </location>
</feature>
<evidence type="ECO:0000313" key="7">
    <source>
        <dbReference type="EMBL" id="PZV81472.1"/>
    </source>
</evidence>
<comment type="caution">
    <text evidence="7">The sequence shown here is derived from an EMBL/GenBank/DDBJ whole genome shotgun (WGS) entry which is preliminary data.</text>
</comment>
<dbReference type="Pfam" id="PF04932">
    <property type="entry name" value="Wzy_C"/>
    <property type="match status" value="1"/>
</dbReference>
<evidence type="ECO:0000256" key="1">
    <source>
        <dbReference type="ARBA" id="ARBA00004141"/>
    </source>
</evidence>
<comment type="subcellular location">
    <subcellularLocation>
        <location evidence="1">Membrane</location>
        <topology evidence="1">Multi-pass membrane protein</topology>
    </subcellularLocation>
</comment>